<evidence type="ECO:0000313" key="2">
    <source>
        <dbReference type="EMBL" id="KAB0668547.1"/>
    </source>
</evidence>
<gene>
    <name evidence="2" type="ORF">F6V30_15720</name>
</gene>
<dbReference type="Proteomes" id="UP000798046">
    <property type="component" value="Unassembled WGS sequence"/>
</dbReference>
<dbReference type="Gene3D" id="3.90.550.10">
    <property type="entry name" value="Spore Coat Polysaccharide Biosynthesis Protein SpsA, Chain A"/>
    <property type="match status" value="1"/>
</dbReference>
<dbReference type="PANTHER" id="PTHR43685:SF3">
    <property type="entry name" value="SLR2126 PROTEIN"/>
    <property type="match status" value="1"/>
</dbReference>
<dbReference type="InterPro" id="IPR001173">
    <property type="entry name" value="Glyco_trans_2-like"/>
</dbReference>
<reference evidence="2 3" key="1">
    <citation type="journal article" date="2020" name="Microorganisms">
        <title>Description of Three Novel Members in the Family Geobacteraceae, Oryzomonas japonicum gen. nov., sp. nov., Oryzomonas sagensis sp. nov., and Oryzomonas ruber sp. nov.</title>
        <authorList>
            <person name="Xu Z."/>
            <person name="Masuda Y."/>
            <person name="Hayakawa C."/>
            <person name="Ushijima N."/>
            <person name="Kawano K."/>
            <person name="Shiratori Y."/>
            <person name="Senoo K."/>
            <person name="Itoh H."/>
        </authorList>
    </citation>
    <scope>NUCLEOTIDE SEQUENCE [LARGE SCALE GENOMIC DNA]</scope>
    <source>
        <strain evidence="2 3">Red100</strain>
    </source>
</reference>
<dbReference type="Pfam" id="PF00535">
    <property type="entry name" value="Glycos_transf_2"/>
    <property type="match status" value="1"/>
</dbReference>
<dbReference type="InterPro" id="IPR029044">
    <property type="entry name" value="Nucleotide-diphossugar_trans"/>
</dbReference>
<organism evidence="2 3">
    <name type="scientific">Oryzomonas sagensis</name>
    <dbReference type="NCBI Taxonomy" id="2603857"/>
    <lineage>
        <taxon>Bacteria</taxon>
        <taxon>Pseudomonadati</taxon>
        <taxon>Thermodesulfobacteriota</taxon>
        <taxon>Desulfuromonadia</taxon>
        <taxon>Geobacterales</taxon>
        <taxon>Geobacteraceae</taxon>
        <taxon>Oryzomonas</taxon>
    </lineage>
</organism>
<proteinExistence type="predicted"/>
<dbReference type="EMBL" id="VZRA01000007">
    <property type="protein sequence ID" value="KAB0668547.1"/>
    <property type="molecule type" value="Genomic_DNA"/>
</dbReference>
<evidence type="ECO:0000313" key="3">
    <source>
        <dbReference type="Proteomes" id="UP000798046"/>
    </source>
</evidence>
<keyword evidence="3" id="KW-1185">Reference proteome</keyword>
<protein>
    <submittedName>
        <fullName evidence="2">Glycosyltransferase family 2 protein</fullName>
    </submittedName>
</protein>
<accession>A0ABQ6TKD1</accession>
<dbReference type="SUPFAM" id="SSF53448">
    <property type="entry name" value="Nucleotide-diphospho-sugar transferases"/>
    <property type="match status" value="1"/>
</dbReference>
<dbReference type="PANTHER" id="PTHR43685">
    <property type="entry name" value="GLYCOSYLTRANSFERASE"/>
    <property type="match status" value="1"/>
</dbReference>
<dbReference type="InterPro" id="IPR050834">
    <property type="entry name" value="Glycosyltransf_2"/>
</dbReference>
<dbReference type="CDD" id="cd00761">
    <property type="entry name" value="Glyco_tranf_GTA_type"/>
    <property type="match status" value="1"/>
</dbReference>
<name>A0ABQ6TKD1_9BACT</name>
<comment type="caution">
    <text evidence="2">The sequence shown here is derived from an EMBL/GenBank/DDBJ whole genome shotgun (WGS) entry which is preliminary data.</text>
</comment>
<evidence type="ECO:0000259" key="1">
    <source>
        <dbReference type="Pfam" id="PF00535"/>
    </source>
</evidence>
<sequence length="338" mass="38953">MIAFLPARGAGDTSPGISTRYEDCCMNITVMLATYKRNEILSRTLDSFCDIITDGLSWEIFVVDNHGDPKTEQLVLGFTNRLPIRYLVEKKRGKNNALNKAVKLATGDLFVFTDDDVIADHHWLLEMWDGSARWPDVSVFGGRILPQYPPGTKSPISEAHKFFKGAYVVVNWDTGEGHCPPHKVWGPNMAIRSTVFLEGWQFNPDIGPNGDNYIMGSETELLMKLEESGMNAVFLPNALVYHQIRREQLEVAWLYGRAFRYGRSMAQLYELPKAIYWFNAPRYLFRKLFETAIRRIIYCYDYDKRIDLGINYWILKGNIYQYRQRAKQECLDAGERTG</sequence>
<feature type="domain" description="Glycosyltransferase 2-like" evidence="1">
    <location>
        <begin position="29"/>
        <end position="166"/>
    </location>
</feature>